<organism evidence="1 2">
    <name type="scientific">Kitasatospora phosalacinea</name>
    <dbReference type="NCBI Taxonomy" id="2065"/>
    <lineage>
        <taxon>Bacteria</taxon>
        <taxon>Bacillati</taxon>
        <taxon>Actinomycetota</taxon>
        <taxon>Actinomycetes</taxon>
        <taxon>Kitasatosporales</taxon>
        <taxon>Streptomycetaceae</taxon>
        <taxon>Kitasatospora</taxon>
    </lineage>
</organism>
<reference evidence="1" key="1">
    <citation type="submission" date="2023-02" db="EMBL/GenBank/DDBJ databases">
        <title>Kitasatospora phosalacinea NBRC 14362.</title>
        <authorList>
            <person name="Ichikawa N."/>
            <person name="Sato H."/>
            <person name="Tonouchi N."/>
        </authorList>
    </citation>
    <scope>NUCLEOTIDE SEQUENCE</scope>
    <source>
        <strain evidence="1">NBRC 14362</strain>
    </source>
</reference>
<name>A0A9W6PDP4_9ACTN</name>
<dbReference type="Proteomes" id="UP001165143">
    <property type="component" value="Unassembled WGS sequence"/>
</dbReference>
<gene>
    <name evidence="1" type="ORF">Kpho01_19900</name>
</gene>
<proteinExistence type="predicted"/>
<evidence type="ECO:0000313" key="1">
    <source>
        <dbReference type="EMBL" id="GLW53979.1"/>
    </source>
</evidence>
<protein>
    <submittedName>
        <fullName evidence="1">Uncharacterized protein</fullName>
    </submittedName>
</protein>
<sequence>MAAIPQDLLDRIRTLERTVRELTGRSQTRPALDQIQHGQVTIGEGGTLTVKDGDGTAVLHIGDVLPNHPDGSPQYGLLLRREDGSLALSMWTDGIVPQGLDIWDSRGHVIFSEDRNTGGLARPYLQTPLYPSNDLERYTWTDQGSPWAMWSGDHVRHHPKLLTAFYLQADSGTVGRAQIYIDDVPWGSVHETNGGWDYAADGPLLCPGNYMDYVTVEIRAWRVSGSGRVRVCPSSIIGVQS</sequence>
<evidence type="ECO:0000313" key="2">
    <source>
        <dbReference type="Proteomes" id="UP001165143"/>
    </source>
</evidence>
<dbReference type="AlphaFoldDB" id="A0A9W6PDP4"/>
<dbReference type="EMBL" id="BSRX01000009">
    <property type="protein sequence ID" value="GLW53979.1"/>
    <property type="molecule type" value="Genomic_DNA"/>
</dbReference>
<accession>A0A9W6PDP4</accession>
<dbReference type="RefSeq" id="WP_158715037.1">
    <property type="nucleotide sequence ID" value="NZ_BSRX01000009.1"/>
</dbReference>
<comment type="caution">
    <text evidence="1">The sequence shown here is derived from an EMBL/GenBank/DDBJ whole genome shotgun (WGS) entry which is preliminary data.</text>
</comment>
<dbReference type="OrthoDB" id="3672045at2"/>